<dbReference type="EMBL" id="PVNP01000136">
    <property type="protein sequence ID" value="PRO73244.1"/>
    <property type="molecule type" value="Genomic_DNA"/>
</dbReference>
<dbReference type="Gene3D" id="3.30.420.10">
    <property type="entry name" value="Ribonuclease H-like superfamily/Ribonuclease H"/>
    <property type="match status" value="1"/>
</dbReference>
<evidence type="ECO:0000313" key="3">
    <source>
        <dbReference type="EMBL" id="PRO73244.1"/>
    </source>
</evidence>
<accession>A0A2S9V9Z7</accession>
<protein>
    <submittedName>
        <fullName evidence="3">IS21 family transposase</fullName>
    </submittedName>
</protein>
<sequence>MYQYRQILVRMRMGESNRAIANSGLMGRKKAQALREKAILHGWLDPDAVLPDNDTLATVLEENSQVLIKGSSVAPYADKITKWYEQGIQGTTIHQALVDKYGFTGSYWSVIRYLKVLSEKTPAPTTVMEFTPGDAAQVDFGAGPLIVDTRTGELRKSWIFVMTLAWSRHIYAEFIRDQSTATWLACHRRAFEWFNGVPKRVVIDNPKCAITKACYHDPEVQRAYGECAEGYGFLIAPCPVRDPQKKGRVESNVKYIKNGFVPLKEFRSLSDANAQLKRWLLSVAGNRKHGTTKCQPLERFTEIEQALLSPLPEVPPEQAVWAKVKVHGDGHVQFEHCRYSVPYTLIRQTLWLKASDTMVRIYQKHELKATHARMHHQGGRATVPEHQPPAAQAYNMQDPQYCLTQAQRIGDSCHVFIKRLFASRVLDNLRAAQGVVGLAKRYGDKRVEAACLRALTFDNVRYSAVKQILEKGLDQQRDESSTFDTLSDAYTGGGRFHRDPNKLLPH</sequence>
<keyword evidence="4" id="KW-1185">Reference proteome</keyword>
<dbReference type="InterPro" id="IPR036397">
    <property type="entry name" value="RNaseH_sf"/>
</dbReference>
<name>A0A2S9V9Z7_9ALTE</name>
<feature type="domain" description="Integrase catalytic" evidence="2">
    <location>
        <begin position="128"/>
        <end position="304"/>
    </location>
</feature>
<proteinExistence type="inferred from homology"/>
<dbReference type="PANTHER" id="PTHR35004">
    <property type="entry name" value="TRANSPOSASE RV3428C-RELATED"/>
    <property type="match status" value="1"/>
</dbReference>
<evidence type="ECO:0000313" key="4">
    <source>
        <dbReference type="Proteomes" id="UP000238949"/>
    </source>
</evidence>
<gene>
    <name evidence="3" type="ORF">C6Y40_12600</name>
</gene>
<reference evidence="4" key="1">
    <citation type="journal article" date="2020" name="Int. J. Syst. Evol. Microbiol.">
        <title>Alteromonas alba sp. nov., a marine bacterium isolated from the seawater of the West Pacific Ocean.</title>
        <authorList>
            <person name="Sun C."/>
            <person name="Wu Y.-H."/>
            <person name="Xamxidin M."/>
            <person name="Cheng H."/>
            <person name="Xu X.-W."/>
        </authorList>
    </citation>
    <scope>NUCLEOTIDE SEQUENCE [LARGE SCALE GENOMIC DNA]</scope>
    <source>
        <strain evidence="4">190</strain>
    </source>
</reference>
<dbReference type="InterPro" id="IPR001584">
    <property type="entry name" value="Integrase_cat-core"/>
</dbReference>
<dbReference type="RefSeq" id="WP_105934882.1">
    <property type="nucleotide sequence ID" value="NZ_PVNP01000136.1"/>
</dbReference>
<dbReference type="GO" id="GO:0003676">
    <property type="term" value="F:nucleic acid binding"/>
    <property type="evidence" value="ECO:0007669"/>
    <property type="project" value="InterPro"/>
</dbReference>
<comment type="caution">
    <text evidence="3">The sequence shown here is derived from an EMBL/GenBank/DDBJ whole genome shotgun (WGS) entry which is preliminary data.</text>
</comment>
<dbReference type="NCBIfam" id="NF033546">
    <property type="entry name" value="transpos_IS21"/>
    <property type="match status" value="1"/>
</dbReference>
<organism evidence="3 4">
    <name type="scientific">Alteromonas alba</name>
    <dbReference type="NCBI Taxonomy" id="2079529"/>
    <lineage>
        <taxon>Bacteria</taxon>
        <taxon>Pseudomonadati</taxon>
        <taxon>Pseudomonadota</taxon>
        <taxon>Gammaproteobacteria</taxon>
        <taxon>Alteromonadales</taxon>
        <taxon>Alteromonadaceae</taxon>
        <taxon>Alteromonas/Salinimonas group</taxon>
        <taxon>Alteromonas</taxon>
    </lineage>
</organism>
<dbReference type="Pfam" id="PF00665">
    <property type="entry name" value="rve"/>
    <property type="match status" value="1"/>
</dbReference>
<dbReference type="PANTHER" id="PTHR35004:SF8">
    <property type="entry name" value="TRANSPOSASE RV3428C-RELATED"/>
    <property type="match status" value="1"/>
</dbReference>
<dbReference type="SUPFAM" id="SSF53098">
    <property type="entry name" value="Ribonuclease H-like"/>
    <property type="match status" value="1"/>
</dbReference>
<dbReference type="OrthoDB" id="2065409at2"/>
<comment type="similarity">
    <text evidence="1">Belongs to the transposase IS21/IS408/IS1162 family.</text>
</comment>
<dbReference type="Pfam" id="PF22483">
    <property type="entry name" value="Mu-transpos_C_2"/>
    <property type="match status" value="1"/>
</dbReference>
<dbReference type="PROSITE" id="PS50994">
    <property type="entry name" value="INTEGRASE"/>
    <property type="match status" value="1"/>
</dbReference>
<dbReference type="AlphaFoldDB" id="A0A2S9V9Z7"/>
<dbReference type="GO" id="GO:0015074">
    <property type="term" value="P:DNA integration"/>
    <property type="evidence" value="ECO:0007669"/>
    <property type="project" value="InterPro"/>
</dbReference>
<dbReference type="InterPro" id="IPR012337">
    <property type="entry name" value="RNaseH-like_sf"/>
</dbReference>
<evidence type="ECO:0000259" key="2">
    <source>
        <dbReference type="PROSITE" id="PS50994"/>
    </source>
</evidence>
<dbReference type="Proteomes" id="UP000238949">
    <property type="component" value="Unassembled WGS sequence"/>
</dbReference>
<dbReference type="InterPro" id="IPR054353">
    <property type="entry name" value="IstA-like_C"/>
</dbReference>
<evidence type="ECO:0000256" key="1">
    <source>
        <dbReference type="ARBA" id="ARBA00009277"/>
    </source>
</evidence>